<dbReference type="InterPro" id="IPR052173">
    <property type="entry name" value="Beta-lactam_resp_regulator"/>
</dbReference>
<evidence type="ECO:0000259" key="2">
    <source>
        <dbReference type="Pfam" id="PF05569"/>
    </source>
</evidence>
<dbReference type="Proteomes" id="UP000192746">
    <property type="component" value="Unassembled WGS sequence"/>
</dbReference>
<reference evidence="3 4" key="1">
    <citation type="submission" date="2013-04" db="EMBL/GenBank/DDBJ databases">
        <title>Zunongwangia sp. 22II14-10F7 Genome Sequencing.</title>
        <authorList>
            <person name="Lai Q."/>
            <person name="Shao Z."/>
        </authorList>
    </citation>
    <scope>NUCLEOTIDE SEQUENCE [LARGE SCALE GENOMIC DNA]</scope>
    <source>
        <strain evidence="3 4">22II14-10F7</strain>
    </source>
</reference>
<proteinExistence type="predicted"/>
<name>A0A1Y1SYY8_9FLAO</name>
<accession>A0A1Y1SYY8</accession>
<dbReference type="CDD" id="cd07341">
    <property type="entry name" value="M56_BlaR1_MecR1_like"/>
    <property type="match status" value="1"/>
</dbReference>
<dbReference type="OrthoDB" id="1522859at2"/>
<organism evidence="3 4">
    <name type="scientific">Zunongwangia atlantica 22II14-10F7</name>
    <dbReference type="NCBI Taxonomy" id="1185767"/>
    <lineage>
        <taxon>Bacteria</taxon>
        <taxon>Pseudomonadati</taxon>
        <taxon>Bacteroidota</taxon>
        <taxon>Flavobacteriia</taxon>
        <taxon>Flavobacteriales</taxon>
        <taxon>Flavobacteriaceae</taxon>
        <taxon>Zunongwangia</taxon>
    </lineage>
</organism>
<dbReference type="Pfam" id="PF05569">
    <property type="entry name" value="Peptidase_M56"/>
    <property type="match status" value="1"/>
</dbReference>
<keyword evidence="1" id="KW-0812">Transmembrane</keyword>
<gene>
    <name evidence="3" type="ORF">IIF7_17867</name>
</gene>
<comment type="caution">
    <text evidence="3">The sequence shown here is derived from an EMBL/GenBank/DDBJ whole genome shotgun (WGS) entry which is preliminary data.</text>
</comment>
<evidence type="ECO:0000313" key="3">
    <source>
        <dbReference type="EMBL" id="ORL43967.1"/>
    </source>
</evidence>
<feature type="non-terminal residue" evidence="3">
    <location>
        <position position="1"/>
    </location>
</feature>
<evidence type="ECO:0000256" key="1">
    <source>
        <dbReference type="SAM" id="Phobius"/>
    </source>
</evidence>
<keyword evidence="1" id="KW-0472">Membrane</keyword>
<keyword evidence="4" id="KW-1185">Reference proteome</keyword>
<keyword evidence="1" id="KW-1133">Transmembrane helix</keyword>
<sequence>FVEKEAFRSKSIPQEILEHEEAHVRQKHTLDLLILEVLQIIFWFNPLFIFIKKSMRLNHEFLADEAVLKQNFSPLAYSNLLLESSINSHQNGITSSFKQSLIKKRILMISNSFSGKRIGLKMGLLLPVICCCVYFFNNDIVAKPIPLENQKSKAILDKNPVIFFTVTNTQIAINNKEVLLNDFTKKFDEATKDFSNYELLKAYIKFESKDVPKDFQEKFENEFFKTRYYKLLREMGRGSSTLFPTKAGEVNNTPAFQVRANLSENRANEPKIYNHRETPTQKMLDVWNSNSKDMQFFLDDKMISYSELKSINLKSILSYSEQFSETGSIIKMFTEINDYFDKQPPVDFQNPEALKGIQDIFINGQKVSKEDLKAYKASDFKAYRIFQDGKKKASSKFQLHFYTNKANEGREQKLKEIEKNSENGFFVQ</sequence>
<dbReference type="STRING" id="1185767.IIF7_17867"/>
<feature type="transmembrane region" description="Helical" evidence="1">
    <location>
        <begin position="32"/>
        <end position="51"/>
    </location>
</feature>
<dbReference type="PANTHER" id="PTHR34978">
    <property type="entry name" value="POSSIBLE SENSOR-TRANSDUCER PROTEIN BLAR"/>
    <property type="match status" value="1"/>
</dbReference>
<dbReference type="RefSeq" id="WP_139801356.1">
    <property type="nucleotide sequence ID" value="NZ_ARYN01000020.1"/>
</dbReference>
<protein>
    <submittedName>
        <fullName evidence="3">BlaR1 peptidase M56 family protein</fullName>
    </submittedName>
</protein>
<dbReference type="PANTHER" id="PTHR34978:SF3">
    <property type="entry name" value="SLR0241 PROTEIN"/>
    <property type="match status" value="1"/>
</dbReference>
<dbReference type="InterPro" id="IPR008756">
    <property type="entry name" value="Peptidase_M56"/>
</dbReference>
<evidence type="ECO:0000313" key="4">
    <source>
        <dbReference type="Proteomes" id="UP000192746"/>
    </source>
</evidence>
<dbReference type="EMBL" id="ARYN01000020">
    <property type="protein sequence ID" value="ORL43967.1"/>
    <property type="molecule type" value="Genomic_DNA"/>
</dbReference>
<feature type="domain" description="Peptidase M56" evidence="2">
    <location>
        <begin position="16"/>
        <end position="109"/>
    </location>
</feature>
<dbReference type="AlphaFoldDB" id="A0A1Y1SYY8"/>